<dbReference type="GeneID" id="18909438"/>
<proteinExistence type="inferred from homology"/>
<dbReference type="Pfam" id="PF13041">
    <property type="entry name" value="PPR_2"/>
    <property type="match status" value="1"/>
</dbReference>
<evidence type="ECO:0000256" key="4">
    <source>
        <dbReference type="ARBA" id="ARBA00044511"/>
    </source>
</evidence>
<dbReference type="KEGG" id="pco:PHACADRAFT_168627"/>
<dbReference type="InterPro" id="IPR011990">
    <property type="entry name" value="TPR-like_helical_dom_sf"/>
</dbReference>
<comment type="subunit">
    <text evidence="4">Binds to mitochondrial small subunit 15S rRNA.</text>
</comment>
<dbReference type="InParanoid" id="K5WPN0"/>
<evidence type="ECO:0008006" key="8">
    <source>
        <dbReference type="Google" id="ProtNLM"/>
    </source>
</evidence>
<name>K5WPN0_PHACS</name>
<dbReference type="PANTHER" id="PTHR47447:SF23">
    <property type="entry name" value="PENTACOTRIPEPTIDE-REPEAT REGION OF PRORP DOMAIN-CONTAINING PROTEIN"/>
    <property type="match status" value="1"/>
</dbReference>
<protein>
    <recommendedName>
        <fullName evidence="8">Pentacotripeptide-repeat region of PRORP domain-containing protein</fullName>
    </recommendedName>
</protein>
<evidence type="ECO:0000256" key="3">
    <source>
        <dbReference type="ARBA" id="ARBA00044493"/>
    </source>
</evidence>
<dbReference type="AlphaFoldDB" id="K5WPN0"/>
<feature type="repeat" description="PPR" evidence="5">
    <location>
        <begin position="700"/>
        <end position="734"/>
    </location>
</feature>
<evidence type="ECO:0000256" key="5">
    <source>
        <dbReference type="PROSITE-ProRule" id="PRU00708"/>
    </source>
</evidence>
<dbReference type="OrthoDB" id="185373at2759"/>
<feature type="repeat" description="PPR" evidence="5">
    <location>
        <begin position="245"/>
        <end position="279"/>
    </location>
</feature>
<dbReference type="InterPro" id="IPR002885">
    <property type="entry name" value="PPR_rpt"/>
</dbReference>
<evidence type="ECO:0000313" key="6">
    <source>
        <dbReference type="EMBL" id="EKM61204.1"/>
    </source>
</evidence>
<dbReference type="Gene3D" id="1.25.40.10">
    <property type="entry name" value="Tetratricopeptide repeat domain"/>
    <property type="match status" value="3"/>
</dbReference>
<gene>
    <name evidence="6" type="ORF">PHACADRAFT_168627</name>
</gene>
<dbReference type="PANTHER" id="PTHR47447">
    <property type="entry name" value="OS03G0856100 PROTEIN"/>
    <property type="match status" value="1"/>
</dbReference>
<organism evidence="6 7">
    <name type="scientific">Phanerochaete carnosa (strain HHB-10118-sp)</name>
    <name type="common">White-rot fungus</name>
    <name type="synonym">Peniophora carnosa</name>
    <dbReference type="NCBI Taxonomy" id="650164"/>
    <lineage>
        <taxon>Eukaryota</taxon>
        <taxon>Fungi</taxon>
        <taxon>Dikarya</taxon>
        <taxon>Basidiomycota</taxon>
        <taxon>Agaricomycotina</taxon>
        <taxon>Agaricomycetes</taxon>
        <taxon>Polyporales</taxon>
        <taxon>Phanerochaetaceae</taxon>
        <taxon>Phanerochaete</taxon>
    </lineage>
</organism>
<dbReference type="Proteomes" id="UP000008370">
    <property type="component" value="Unassembled WGS sequence"/>
</dbReference>
<dbReference type="HOGENOM" id="CLU_013696_0_0_1"/>
<evidence type="ECO:0000313" key="7">
    <source>
        <dbReference type="Proteomes" id="UP000008370"/>
    </source>
</evidence>
<reference evidence="6 7" key="1">
    <citation type="journal article" date="2012" name="BMC Genomics">
        <title>Comparative genomics of the white-rot fungi, Phanerochaete carnosa and P. chrysosporium, to elucidate the genetic basis of the distinct wood types they colonize.</title>
        <authorList>
            <person name="Suzuki H."/>
            <person name="MacDonald J."/>
            <person name="Syed K."/>
            <person name="Salamov A."/>
            <person name="Hori C."/>
            <person name="Aerts A."/>
            <person name="Henrissat B."/>
            <person name="Wiebenga A."/>
            <person name="vanKuyk P.A."/>
            <person name="Barry K."/>
            <person name="Lindquist E."/>
            <person name="LaButti K."/>
            <person name="Lapidus A."/>
            <person name="Lucas S."/>
            <person name="Coutinho P."/>
            <person name="Gong Y."/>
            <person name="Samejima M."/>
            <person name="Mahadevan R."/>
            <person name="Abou-Zaid M."/>
            <person name="de Vries R.P."/>
            <person name="Igarashi K."/>
            <person name="Yadav J.S."/>
            <person name="Grigoriev I.V."/>
            <person name="Master E.R."/>
        </authorList>
    </citation>
    <scope>NUCLEOTIDE SEQUENCE [LARGE SCALE GENOMIC DNA]</scope>
    <source>
        <strain evidence="6 7">HHB-10118-sp</strain>
    </source>
</reference>
<comment type="function">
    <text evidence="3">Regulates mitochondrial small subunit maturation by controlling 15S rRNA 5'-end processing. Localizes to the 5' precursor of the 15S rRNA in a position that is subsequently occupied by mS47 in the mature yeast mtSSU. Uses structure and sequence-specific RNA recognition, binding to a single-stranded region of the precursor and specifically recognizing bases -6 to -1. The exchange of Ccm1 for mS47 is coupled to the irreversible removal of precursor rRNA that is accompanied by conformational changes of the mitoribosomal proteins uS5m and mS26. These conformational changes signal completion of 5'-end rRNA processing through protection of the mature 5'-end of the 15S rRNA and stabilization of mS47. The removal of the 5' precursor together with the dissociation of Ccm1 may be catalyzed by the 5'-3' exoribonuclease Pet127. Involved in the specific removal of group I introns in mitochondrial encoded transcripts.</text>
</comment>
<accession>K5WPN0</accession>
<keyword evidence="7" id="KW-1185">Reference proteome</keyword>
<evidence type="ECO:0000256" key="2">
    <source>
        <dbReference type="ARBA" id="ARBA00022737"/>
    </source>
</evidence>
<dbReference type="PROSITE" id="PS51375">
    <property type="entry name" value="PPR"/>
    <property type="match status" value="2"/>
</dbReference>
<keyword evidence="2" id="KW-0677">Repeat</keyword>
<sequence length="849" mass="95110">MLWRVSQIFGHLHRAALQFTGRGQFLHPLLHFPTSFRIRCMSAALALQARALFITPTILIEERTWYKKPKELGRNANRGAGENKGPARPHAYALRSLPQPRADLVKMVDTLFRRRRAADCTVEDLKSLARDPEAVSHLEDPDKARQLAVLMVNTGVPRRACRVFLLARYFGCEFKQNAYEAVAYQLAQTGQWAEIPSVVALGRRQTGRTTARLLNWRTRALVEISHFGLLDHVLEEFEEEKILPNRRTYHTLVSGHLRNRDLAKVKECLGWMEDAGFPMDASTHALLVSSYRSLGRDSLVQGQALGSLQELGERNATAVVNSLIQLSLDSRDIQSALKYLSFFDNPSTHFPGGDRSEATCPGPIASKRHPTLAPDIATFTMLTNYAARMRDLPLALEMVERMDHFGVRADDAYIAALIRVYCAVGEVSVALRITATICNDIPAALSLLRTLGLKNDNSGGPALALTDVDVSIRILNALLTGVLGTRGLPGMRAVTHLMLVFGLEPNEETVEILMSYLTFQEKVSPKQLKNALMVVPRRVQPTLRHVHILLRAIIGKRLALQYPRGWAAIAAVANKDPPSDDFSTSHLDMGPAPGMLERMAMAVLQGKPSYRGITRRLLQSLMDRDVRPDRATVHLVLRHEALVKRNMARARTALSVMLARGMHANEYHFATIMQGYALSGDVRTAEKVLWRAKDAGYGTDAVLYTILMHGYARLRQPKEAARIFHLMLKEGVQPDVAAVDALASAYFAVRAFSAARRILIQSWERFAPFPPELHDANLRTLAVAFRNLAPQGIVPFNRRSRRVLRFKLKRIMQNFGSRRFGARRGIQERTRHIRVVSSVVSHNKRATLQ</sequence>
<dbReference type="RefSeq" id="XP_007390634.1">
    <property type="nucleotide sequence ID" value="XM_007390572.1"/>
</dbReference>
<comment type="similarity">
    <text evidence="1">Belongs to the CCM1 family.</text>
</comment>
<evidence type="ECO:0000256" key="1">
    <source>
        <dbReference type="ARBA" id="ARBA00006192"/>
    </source>
</evidence>
<dbReference type="NCBIfam" id="TIGR00756">
    <property type="entry name" value="PPR"/>
    <property type="match status" value="1"/>
</dbReference>
<dbReference type="EMBL" id="JH930468">
    <property type="protein sequence ID" value="EKM61204.1"/>
    <property type="molecule type" value="Genomic_DNA"/>
</dbReference>